<protein>
    <recommendedName>
        <fullName evidence="1">Thioredoxin domain-containing protein</fullName>
    </recommendedName>
</protein>
<dbReference type="SUPFAM" id="SSF52833">
    <property type="entry name" value="Thioredoxin-like"/>
    <property type="match status" value="1"/>
</dbReference>
<dbReference type="Gene3D" id="3.40.30.10">
    <property type="entry name" value="Glutaredoxin"/>
    <property type="match status" value="1"/>
</dbReference>
<dbReference type="CDD" id="cd02961">
    <property type="entry name" value="PDI_a_family"/>
    <property type="match status" value="1"/>
</dbReference>
<dbReference type="Pfam" id="PF00085">
    <property type="entry name" value="Thioredoxin"/>
    <property type="match status" value="1"/>
</dbReference>
<evidence type="ECO:0000313" key="2">
    <source>
        <dbReference type="EMBL" id="QHT75338.1"/>
    </source>
</evidence>
<dbReference type="InterPro" id="IPR013766">
    <property type="entry name" value="Thioredoxin_domain"/>
</dbReference>
<evidence type="ECO:0000259" key="1">
    <source>
        <dbReference type="Pfam" id="PF00085"/>
    </source>
</evidence>
<name>A0A6C0H475_9ZZZZ</name>
<dbReference type="InterPro" id="IPR036249">
    <property type="entry name" value="Thioredoxin-like_sf"/>
</dbReference>
<proteinExistence type="predicted"/>
<dbReference type="AlphaFoldDB" id="A0A6C0H475"/>
<dbReference type="EMBL" id="MN739867">
    <property type="protein sequence ID" value="QHT75338.1"/>
    <property type="molecule type" value="Genomic_DNA"/>
</dbReference>
<feature type="domain" description="Thioredoxin" evidence="1">
    <location>
        <begin position="11"/>
        <end position="111"/>
    </location>
</feature>
<sequence>MPIKILNTYVNNEQLNNLLKNNTLFVGIFSESCSHCINMKNEWKKFKSLLVKKKLNGTILEINAKILPSIHNPLINNNARGFPSLFIISNNKFVASYDLERTAGQFLQFFKKYIPNKEIFTKRLINKKNQTLKKNKRLLPMNPNFIKKAKHYNNALKLGDNISLCKHAKNGINGCHICCSQFTKRKTYKRCIKKCMK</sequence>
<reference evidence="2" key="1">
    <citation type="journal article" date="2020" name="Nature">
        <title>Giant virus diversity and host interactions through global metagenomics.</title>
        <authorList>
            <person name="Schulz F."/>
            <person name="Roux S."/>
            <person name="Paez-Espino D."/>
            <person name="Jungbluth S."/>
            <person name="Walsh D.A."/>
            <person name="Denef V.J."/>
            <person name="McMahon K.D."/>
            <person name="Konstantinidis K.T."/>
            <person name="Eloe-Fadrosh E.A."/>
            <person name="Kyrpides N.C."/>
            <person name="Woyke T."/>
        </authorList>
    </citation>
    <scope>NUCLEOTIDE SEQUENCE</scope>
    <source>
        <strain evidence="2">GVMAG-M-3300023179-63</strain>
    </source>
</reference>
<accession>A0A6C0H475</accession>
<organism evidence="2">
    <name type="scientific">viral metagenome</name>
    <dbReference type="NCBI Taxonomy" id="1070528"/>
    <lineage>
        <taxon>unclassified sequences</taxon>
        <taxon>metagenomes</taxon>
        <taxon>organismal metagenomes</taxon>
    </lineage>
</organism>